<feature type="region of interest" description="Disordered" evidence="1">
    <location>
        <begin position="599"/>
        <end position="637"/>
    </location>
</feature>
<accession>A0A3N3E4F1</accession>
<dbReference type="EMBL" id="RKIK01000007">
    <property type="protein sequence ID" value="ROV61606.1"/>
    <property type="molecule type" value="Genomic_DNA"/>
</dbReference>
<dbReference type="Gene3D" id="3.30.750.140">
    <property type="match status" value="1"/>
</dbReference>
<feature type="region of interest" description="Disordered" evidence="1">
    <location>
        <begin position="1"/>
        <end position="30"/>
    </location>
</feature>
<dbReference type="AlphaFoldDB" id="A0A3N3E4F1"/>
<feature type="compositionally biased region" description="Low complexity" evidence="1">
    <location>
        <begin position="603"/>
        <end position="616"/>
    </location>
</feature>
<keyword evidence="3" id="KW-0282">Flagellum</keyword>
<sequence length="663" mass="69153">MNVNLTSVTESTKLSKGVSEMATSADEVSESEGFFAKLTAMLKGDSKAESQGVSTQEEAEVLAEAASNKSTDEMLEAKASSEISGANDHDESNSSASQLAQDSEGEVELSTGNIPQSLEKFIEKPLDENNLQADVDEAVAESEALLGRLEQANNTLQAKDGKALPRQTDVESIESQSSVAAASVIAASNAMEPNAEGDFSSAATGQALPAQSVLEPSSPQLTQDVQALDIPSEQASAADMSQAATTNVTAGFSERDEQQLLAKAEAETQTASVVESELLNRAAVESNGQLTEQTMVESQSIEPQAAGEASLLASDDQAVAEQGTLLSQTVPQTGNDSAADTETASAEVVTPAIAWASSATAATSSAPVDADLVVDEAAKLALAEQQTKVAHKLSSAELHSLATANAQQLNQANGAQTTSQTIAMANATPSALTPSTPMDLSAAQQIPLNVAAAVKPEQMALQASLGAKAAATLGKLAQTGEASNNGSESTFAQQLSQAAGQNALTQTARAEQTAQAQPTLQLSREMASEQVAERIQMMLSKNLKNIDIRLDPPELGRMQIRMNMNGDTASVHFTVANSQARDIVEQAMPRLREMLAQQGMQLSDSSVQQQASGQQQGRYASHEQGGSGQGNNNQHFDGQENLEADVKLDLNVASKRDGISYYA</sequence>
<feature type="region of interest" description="Disordered" evidence="1">
    <location>
        <begin position="480"/>
        <end position="505"/>
    </location>
</feature>
<protein>
    <submittedName>
        <fullName evidence="3">Flagellar hook-length control protein FliK</fullName>
    </submittedName>
</protein>
<dbReference type="InterPro" id="IPR052563">
    <property type="entry name" value="FliK"/>
</dbReference>
<evidence type="ECO:0000313" key="3">
    <source>
        <dbReference type="EMBL" id="ROV61606.1"/>
    </source>
</evidence>
<keyword evidence="3" id="KW-0969">Cilium</keyword>
<comment type="caution">
    <text evidence="3">The sequence shown here is derived from an EMBL/GenBank/DDBJ whole genome shotgun (WGS) entry which is preliminary data.</text>
</comment>
<dbReference type="RefSeq" id="WP_123780839.1">
    <property type="nucleotide sequence ID" value="NZ_RKIK01000007.1"/>
</dbReference>
<organism evidence="3 4">
    <name type="scientific">Vibrio ponticus</name>
    <dbReference type="NCBI Taxonomy" id="265668"/>
    <lineage>
        <taxon>Bacteria</taxon>
        <taxon>Pseudomonadati</taxon>
        <taxon>Pseudomonadota</taxon>
        <taxon>Gammaproteobacteria</taxon>
        <taxon>Vibrionales</taxon>
        <taxon>Vibrionaceae</taxon>
        <taxon>Vibrio</taxon>
    </lineage>
</organism>
<name>A0A3N3E4F1_9VIBR</name>
<dbReference type="Pfam" id="PF02120">
    <property type="entry name" value="Flg_hook"/>
    <property type="match status" value="1"/>
</dbReference>
<dbReference type="PANTHER" id="PTHR37533">
    <property type="entry name" value="FLAGELLAR HOOK-LENGTH CONTROL PROTEIN"/>
    <property type="match status" value="1"/>
</dbReference>
<dbReference type="PANTHER" id="PTHR37533:SF2">
    <property type="entry name" value="FLAGELLAR HOOK-LENGTH CONTROL PROTEIN"/>
    <property type="match status" value="1"/>
</dbReference>
<evidence type="ECO:0000259" key="2">
    <source>
        <dbReference type="Pfam" id="PF02120"/>
    </source>
</evidence>
<keyword evidence="3" id="KW-0966">Cell projection</keyword>
<feature type="compositionally biased region" description="Polar residues" evidence="1">
    <location>
        <begin position="1"/>
        <end position="14"/>
    </location>
</feature>
<reference evidence="3 4" key="1">
    <citation type="submission" date="2018-11" db="EMBL/GenBank/DDBJ databases">
        <title>Vibrio ponticus strain CAIM 1751 pathogenic for the snapper Lutjanus guttatus.</title>
        <authorList>
            <person name="Soto-Rodriguez S."/>
            <person name="Lozano-Olvera R."/>
            <person name="Gomez-Gil B."/>
        </authorList>
    </citation>
    <scope>NUCLEOTIDE SEQUENCE [LARGE SCALE GENOMIC DNA]</scope>
    <source>
        <strain evidence="3 4">CAIM 1751</strain>
    </source>
</reference>
<dbReference type="InterPro" id="IPR038610">
    <property type="entry name" value="FliK-like_C_sf"/>
</dbReference>
<dbReference type="InterPro" id="IPR021136">
    <property type="entry name" value="Flagellar_hook_control-like_C"/>
</dbReference>
<feature type="domain" description="Flagellar hook-length control protein-like C-terminal" evidence="2">
    <location>
        <begin position="533"/>
        <end position="616"/>
    </location>
</feature>
<evidence type="ECO:0000256" key="1">
    <source>
        <dbReference type="SAM" id="MobiDB-lite"/>
    </source>
</evidence>
<dbReference type="Proteomes" id="UP000278792">
    <property type="component" value="Unassembled WGS sequence"/>
</dbReference>
<gene>
    <name evidence="3" type="ORF">EGH82_04425</name>
</gene>
<feature type="compositionally biased region" description="Polar residues" evidence="1">
    <location>
        <begin position="480"/>
        <end position="504"/>
    </location>
</feature>
<dbReference type="CDD" id="cd17470">
    <property type="entry name" value="T3SS_Flik_C"/>
    <property type="match status" value="1"/>
</dbReference>
<feature type="region of interest" description="Disordered" evidence="1">
    <location>
        <begin position="45"/>
        <end position="110"/>
    </location>
</feature>
<evidence type="ECO:0000313" key="4">
    <source>
        <dbReference type="Proteomes" id="UP000278792"/>
    </source>
</evidence>
<proteinExistence type="predicted"/>